<dbReference type="Gene3D" id="3.30.420.10">
    <property type="entry name" value="Ribonuclease H-like superfamily/Ribonuclease H"/>
    <property type="match status" value="2"/>
</dbReference>
<evidence type="ECO:0000313" key="4">
    <source>
        <dbReference type="Proteomes" id="UP000823749"/>
    </source>
</evidence>
<dbReference type="GO" id="GO:0015074">
    <property type="term" value="P:DNA integration"/>
    <property type="evidence" value="ECO:0007669"/>
    <property type="project" value="InterPro"/>
</dbReference>
<accession>A0AAV6K8C5</accession>
<dbReference type="CDD" id="cd09279">
    <property type="entry name" value="RNase_HI_like"/>
    <property type="match status" value="1"/>
</dbReference>
<proteinExistence type="predicted"/>
<evidence type="ECO:0000259" key="2">
    <source>
        <dbReference type="PROSITE" id="PS50994"/>
    </source>
</evidence>
<dbReference type="InterPro" id="IPR012337">
    <property type="entry name" value="RNaseH-like_sf"/>
</dbReference>
<comment type="caution">
    <text evidence="3">The sequence shown here is derived from an EMBL/GenBank/DDBJ whole genome shotgun (WGS) entry which is preliminary data.</text>
</comment>
<dbReference type="Proteomes" id="UP000823749">
    <property type="component" value="Chromosome 5"/>
</dbReference>
<dbReference type="PROSITE" id="PS50994">
    <property type="entry name" value="INTEGRASE"/>
    <property type="match status" value="1"/>
</dbReference>
<name>A0AAV6K8C5_9ERIC</name>
<dbReference type="PROSITE" id="PS50879">
    <property type="entry name" value="RNASE_H_1"/>
    <property type="match status" value="1"/>
</dbReference>
<dbReference type="InterPro" id="IPR036397">
    <property type="entry name" value="RNaseH_sf"/>
</dbReference>
<dbReference type="InterPro" id="IPR001584">
    <property type="entry name" value="Integrase_cat-core"/>
</dbReference>
<protein>
    <submittedName>
        <fullName evidence="3">Uncharacterized protein</fullName>
    </submittedName>
</protein>
<dbReference type="Pfam" id="PF17921">
    <property type="entry name" value="Integrase_H2C2"/>
    <property type="match status" value="1"/>
</dbReference>
<dbReference type="PANTHER" id="PTHR48475">
    <property type="entry name" value="RIBONUCLEASE H"/>
    <property type="match status" value="1"/>
</dbReference>
<dbReference type="SUPFAM" id="SSF53098">
    <property type="entry name" value="Ribonuclease H-like"/>
    <property type="match status" value="2"/>
</dbReference>
<dbReference type="PANTHER" id="PTHR48475:SF2">
    <property type="entry name" value="RIBONUCLEASE H"/>
    <property type="match status" value="1"/>
</dbReference>
<dbReference type="Pfam" id="PF13456">
    <property type="entry name" value="RVT_3"/>
    <property type="match status" value="1"/>
</dbReference>
<evidence type="ECO:0000313" key="3">
    <source>
        <dbReference type="EMBL" id="KAG5548731.1"/>
    </source>
</evidence>
<dbReference type="Gene3D" id="1.10.340.70">
    <property type="match status" value="1"/>
</dbReference>
<gene>
    <name evidence="3" type="ORF">RHGRI_014178</name>
</gene>
<dbReference type="AlphaFoldDB" id="A0AAV6K8C5"/>
<dbReference type="EMBL" id="JACTNZ010000005">
    <property type="protein sequence ID" value="KAG5548731.1"/>
    <property type="molecule type" value="Genomic_DNA"/>
</dbReference>
<dbReference type="InterPro" id="IPR002156">
    <property type="entry name" value="RNaseH_domain"/>
</dbReference>
<reference evidence="3" key="1">
    <citation type="submission" date="2020-08" db="EMBL/GenBank/DDBJ databases">
        <title>Plant Genome Project.</title>
        <authorList>
            <person name="Zhang R.-G."/>
        </authorList>
    </citation>
    <scope>NUCLEOTIDE SEQUENCE</scope>
    <source>
        <strain evidence="3">WSP0</strain>
        <tissue evidence="3">Leaf</tissue>
    </source>
</reference>
<dbReference type="InterPro" id="IPR041588">
    <property type="entry name" value="Integrase_H2C2"/>
</dbReference>
<sequence length="412" mass="46563">MDQPLRRILHCPETSGRLIRLIELGEFDIEYKPRITIKAQVLADFLTEYTYPEPEEPPKEEPKPWVLQVDGSTTKEASGAGLILTSPKGQRLSYVLSFEFKATNNEAEYEALVVGLELAKAVGANHVLAKNDSQLVVGQVLGEYTVKEEVMQKYLDKVKAQVAKLQSFDIIKIPREENIEVDYLAKLATAKEDAIPRNTLVRYLELPSIFAPDVRVQVIHYSNSWTGPIVDYITNGTLPNDNVKARQLKIRAAKYLMMGDVLYRRSFSLPYLRCLTMAESTRAMEEVHQGVYGDHQGGRMLAYKLLRLGYYWPSMQKDCNSMVQKCEKCQRFANIIHGSPTVLTPLKGPWPFAQWGVDLIGPLPMAAGQVHHAIIAVDYFTKWVEAKALATITAEVIIDFLWKFIISQFGLP</sequence>
<dbReference type="GO" id="GO:0004523">
    <property type="term" value="F:RNA-DNA hybrid ribonuclease activity"/>
    <property type="evidence" value="ECO:0007669"/>
    <property type="project" value="InterPro"/>
</dbReference>
<dbReference type="GO" id="GO:0003676">
    <property type="term" value="F:nucleic acid binding"/>
    <property type="evidence" value="ECO:0007669"/>
    <property type="project" value="InterPro"/>
</dbReference>
<feature type="domain" description="RNase H type-1" evidence="1">
    <location>
        <begin position="61"/>
        <end position="190"/>
    </location>
</feature>
<organism evidence="3 4">
    <name type="scientific">Rhododendron griersonianum</name>
    <dbReference type="NCBI Taxonomy" id="479676"/>
    <lineage>
        <taxon>Eukaryota</taxon>
        <taxon>Viridiplantae</taxon>
        <taxon>Streptophyta</taxon>
        <taxon>Embryophyta</taxon>
        <taxon>Tracheophyta</taxon>
        <taxon>Spermatophyta</taxon>
        <taxon>Magnoliopsida</taxon>
        <taxon>eudicotyledons</taxon>
        <taxon>Gunneridae</taxon>
        <taxon>Pentapetalae</taxon>
        <taxon>asterids</taxon>
        <taxon>Ericales</taxon>
        <taxon>Ericaceae</taxon>
        <taxon>Ericoideae</taxon>
        <taxon>Rhodoreae</taxon>
        <taxon>Rhododendron</taxon>
    </lineage>
</organism>
<feature type="domain" description="Integrase catalytic" evidence="2">
    <location>
        <begin position="347"/>
        <end position="412"/>
    </location>
</feature>
<keyword evidence="4" id="KW-1185">Reference proteome</keyword>
<evidence type="ECO:0000259" key="1">
    <source>
        <dbReference type="PROSITE" id="PS50879"/>
    </source>
</evidence>